<evidence type="ECO:0000313" key="8">
    <source>
        <dbReference type="Proteomes" id="UP000800235"/>
    </source>
</evidence>
<evidence type="ECO:0000256" key="1">
    <source>
        <dbReference type="ARBA" id="ARBA00004123"/>
    </source>
</evidence>
<dbReference type="Pfam" id="PF10433">
    <property type="entry name" value="Beta-prop_RSE1_1st"/>
    <property type="match status" value="1"/>
</dbReference>
<dbReference type="EMBL" id="MU007143">
    <property type="protein sequence ID" value="KAF2417221.1"/>
    <property type="molecule type" value="Genomic_DNA"/>
</dbReference>
<feature type="domain" description="RSE1/DDB1/CPSF1 first beta-propeller" evidence="5">
    <location>
        <begin position="78"/>
        <end position="445"/>
    </location>
</feature>
<evidence type="ECO:0000256" key="2">
    <source>
        <dbReference type="ARBA" id="ARBA00023242"/>
    </source>
</evidence>
<evidence type="ECO:0008006" key="9">
    <source>
        <dbReference type="Google" id="ProtNLM"/>
    </source>
</evidence>
<feature type="compositionally biased region" description="Low complexity" evidence="3">
    <location>
        <begin position="494"/>
        <end position="504"/>
    </location>
</feature>
<accession>A0A9P4NEB3</accession>
<feature type="region of interest" description="Disordered" evidence="3">
    <location>
        <begin position="471"/>
        <end position="509"/>
    </location>
</feature>
<evidence type="ECO:0000259" key="4">
    <source>
        <dbReference type="Pfam" id="PF03178"/>
    </source>
</evidence>
<sequence length="1405" mass="153914">MQCYTELTPPTAVTHSVNLPFLSAKANNLVVARTSVLQIFELKTISTEAAANDDSQTVPDGLATETMDNFDTDYAVQRMEQTCKLVLVSEYNLSGTILSLKRVKTLNTRSGGDSLLVAFKEAKLSLVEWDPGTFAISTISVHYYEGESLQACPWAPEIGLCRNYLTVDPDSRCAALKFGQRHLAILPFRQLADGLGDEDFDADMEDADDRLALQRTNTNGDSLAVGQTPYTSSFVLSMTMLDPALTHPIHLAFLHEYREPTFGIMSSARSLGSALLYERKDTVNYTVFTLDIEQRASTTILSITGLPNDLYEVVPLPLPVGGALLLGTNDLVHVDEAGKTNALAVNEFAKQVSSYGMADQSSLGLRLEGCAVQMLGESGDVLIVLKTGELAILSFTLEGRSVLGLQMHKVAAERGGSILATGASSVSNLGRGRVFLGNSEADAVVLGWTKKAAQLTRKRSHADMTGDVAEVSDDDFDLDDDDDIYGDDEPVATSTSRSSQPESSGGPDSYIFRIHDRLPNFAPVGDVTVGDPFASRSDIKAVPLRDETVAQLELVYPSGRGTAGGITILKREIDPLVNLRTDIPRAKAIWSLHPKEAAAKGMEQVEDTQLSVHAEFDDYIIVSWLSEEGNEESALYSVTPKGLIPVEKEDFDPEAGATIEAGTMARGTRIVQVLREEIKCFDAEFNMEQIIPAADDTTGAELKFIGASFCDPYLLLLRDDSSITIFQASATGELEELERGDGILSSQWLSASVYKSPATYDKALAFCLTAEGGLRIFELPNLEDAVYSSDGLSFVLPTLTEDAVPRRNATKESLTEIVVADLGDETAKSPYLIVRTSNDDLIIYEPFHLPADTRGQSFTTNLRWRKISQPRLAKYSEESELESVTSGRESLLRRIDNIGGYSTVFQAGTSPCFVLKEASSSPRVVALRGKAVRGLSGFHTAKYDRGFAYVDVDGVGRMCQLPPQARYGDTGWVTRRVDLKEEVQYMQYFAQKEVYAIATNERVEFKLPEDDYHQEWAREETTFLPSVDQGTIKLLYPLDWSIIDTYHVEQNEVVLSMEVINLEVSEVTHKRKPLLCVGTAIIQGEDLPTKGHIYIFDVINVVPEPDQPKTSRKLKLVAREEVKGAVSAISEIGSEGFLLMAQGQKCMVRGLKEDGTLLPVAFLDVQTYVTVAKALKGTGMCLMGDAAKGVWFTGYTEEPYRMAMFGKGRSRMDVVSAEFLPYGKLLFILVADGDCNLHVLQYDPEHPKSLQGQHLLHKSTFHLGHFPISLTRLPSTLTPPAPETDIEGDTEIETPQTQSQILVTTQTGTIGLLTALTETQYRRLGALQTYLTNQLDNHAGLNPKGYRVVDGERFGSRGVIDGTLLSRWSELSSQRRVEALGKVGVEEWVIRSDVEAVGGGGLGFL</sequence>
<dbReference type="InterPro" id="IPR018846">
    <property type="entry name" value="Beta-prop_RSE1/DDB1/CPSF1_1st"/>
</dbReference>
<dbReference type="Pfam" id="PF23726">
    <property type="entry name" value="Beta-prop_RSE1_2nd"/>
    <property type="match status" value="1"/>
</dbReference>
<dbReference type="InterPro" id="IPR050358">
    <property type="entry name" value="RSE1/DDB1/CFT1"/>
</dbReference>
<dbReference type="InterPro" id="IPR015943">
    <property type="entry name" value="WD40/YVTN_repeat-like_dom_sf"/>
</dbReference>
<feature type="domain" description="RSE1/DDB1/CPSF1 second beta-propeller" evidence="6">
    <location>
        <begin position="582"/>
        <end position="961"/>
    </location>
</feature>
<keyword evidence="2" id="KW-0539">Nucleus</keyword>
<feature type="compositionally biased region" description="Acidic residues" evidence="3">
    <location>
        <begin position="471"/>
        <end position="490"/>
    </location>
</feature>
<organism evidence="7 8">
    <name type="scientific">Tothia fuscella</name>
    <dbReference type="NCBI Taxonomy" id="1048955"/>
    <lineage>
        <taxon>Eukaryota</taxon>
        <taxon>Fungi</taxon>
        <taxon>Dikarya</taxon>
        <taxon>Ascomycota</taxon>
        <taxon>Pezizomycotina</taxon>
        <taxon>Dothideomycetes</taxon>
        <taxon>Pleosporomycetidae</taxon>
        <taxon>Venturiales</taxon>
        <taxon>Cylindrosympodiaceae</taxon>
        <taxon>Tothia</taxon>
    </lineage>
</organism>
<evidence type="ECO:0000256" key="3">
    <source>
        <dbReference type="SAM" id="MobiDB-lite"/>
    </source>
</evidence>
<dbReference type="InterPro" id="IPR058543">
    <property type="entry name" value="Beta-prop_RSE1/DDB1/CPSF1_2nd"/>
</dbReference>
<comment type="caution">
    <text evidence="7">The sequence shown here is derived from an EMBL/GenBank/DDBJ whole genome shotgun (WGS) entry which is preliminary data.</text>
</comment>
<dbReference type="OrthoDB" id="6109at2759"/>
<dbReference type="InterPro" id="IPR004871">
    <property type="entry name" value="RSE1/DDB1/CPSF1_C"/>
</dbReference>
<dbReference type="Gene3D" id="2.130.10.10">
    <property type="entry name" value="YVTN repeat-like/Quinoprotein amine dehydrogenase"/>
    <property type="match status" value="2"/>
</dbReference>
<keyword evidence="8" id="KW-1185">Reference proteome</keyword>
<reference evidence="7" key="1">
    <citation type="journal article" date="2020" name="Stud. Mycol.">
        <title>101 Dothideomycetes genomes: a test case for predicting lifestyles and emergence of pathogens.</title>
        <authorList>
            <person name="Haridas S."/>
            <person name="Albert R."/>
            <person name="Binder M."/>
            <person name="Bloem J."/>
            <person name="Labutti K."/>
            <person name="Salamov A."/>
            <person name="Andreopoulos B."/>
            <person name="Baker S."/>
            <person name="Barry K."/>
            <person name="Bills G."/>
            <person name="Bluhm B."/>
            <person name="Cannon C."/>
            <person name="Castanera R."/>
            <person name="Culley D."/>
            <person name="Daum C."/>
            <person name="Ezra D."/>
            <person name="Gonzalez J."/>
            <person name="Henrissat B."/>
            <person name="Kuo A."/>
            <person name="Liang C."/>
            <person name="Lipzen A."/>
            <person name="Lutzoni F."/>
            <person name="Magnuson J."/>
            <person name="Mondo S."/>
            <person name="Nolan M."/>
            <person name="Ohm R."/>
            <person name="Pangilinan J."/>
            <person name="Park H.-J."/>
            <person name="Ramirez L."/>
            <person name="Alfaro M."/>
            <person name="Sun H."/>
            <person name="Tritt A."/>
            <person name="Yoshinaga Y."/>
            <person name="Zwiers L.-H."/>
            <person name="Turgeon B."/>
            <person name="Goodwin S."/>
            <person name="Spatafora J."/>
            <person name="Crous P."/>
            <person name="Grigoriev I."/>
        </authorList>
    </citation>
    <scope>NUCLEOTIDE SEQUENCE</scope>
    <source>
        <strain evidence="7">CBS 130266</strain>
    </source>
</reference>
<dbReference type="PANTHER" id="PTHR10644">
    <property type="entry name" value="DNA REPAIR/RNA PROCESSING CPSF FAMILY"/>
    <property type="match status" value="1"/>
</dbReference>
<protein>
    <recommendedName>
        <fullName evidence="9">DNA damage-binding protein 1</fullName>
    </recommendedName>
</protein>
<feature type="domain" description="RSE1/DDB1/CPSF1 C-terminal" evidence="4">
    <location>
        <begin position="1030"/>
        <end position="1369"/>
    </location>
</feature>
<name>A0A9P4NEB3_9PEZI</name>
<evidence type="ECO:0000313" key="7">
    <source>
        <dbReference type="EMBL" id="KAF2417221.1"/>
    </source>
</evidence>
<evidence type="ECO:0000259" key="5">
    <source>
        <dbReference type="Pfam" id="PF10433"/>
    </source>
</evidence>
<dbReference type="FunFam" id="2.130.10.10:FF:000625">
    <property type="entry name" value="mRNA cleavage and polyadenylation factor subunit"/>
    <property type="match status" value="1"/>
</dbReference>
<dbReference type="Pfam" id="PF03178">
    <property type="entry name" value="CPSF_A"/>
    <property type="match status" value="1"/>
</dbReference>
<dbReference type="Proteomes" id="UP000800235">
    <property type="component" value="Unassembled WGS sequence"/>
</dbReference>
<evidence type="ECO:0000259" key="6">
    <source>
        <dbReference type="Pfam" id="PF23726"/>
    </source>
</evidence>
<gene>
    <name evidence="7" type="ORF">EJ08DRAFT_654574</name>
</gene>
<comment type="subcellular location">
    <subcellularLocation>
        <location evidence="1">Nucleus</location>
    </subcellularLocation>
</comment>
<dbReference type="GO" id="GO:0005634">
    <property type="term" value="C:nucleus"/>
    <property type="evidence" value="ECO:0007669"/>
    <property type="project" value="UniProtKB-SubCell"/>
</dbReference>
<proteinExistence type="predicted"/>
<dbReference type="GO" id="GO:0003676">
    <property type="term" value="F:nucleic acid binding"/>
    <property type="evidence" value="ECO:0007669"/>
    <property type="project" value="InterPro"/>
</dbReference>